<sequence length="400" mass="43052">MAHALQNGSRPWLAHVFSGGFRPFFLFGALQAALMIALWVPWFLGLLHVPTALSPIAWHQHELLFGYVPAIIAGFLLTAVPNWTGRKPLRGLPLGLLFSLWLAGRLAISCSEHIGLTTAVVIAGAFLPVLAVLILRELVAARNQRNYKVVAVLGLLFAAQMVFHYEFNRFGRIELADRIAIATIVLLISLIGGRIIPAFTGNWLQQNNPGRMPRPFAGFDQAVMALSIAALVAWPVTVRVESLAPLAGLLMVVAGIAQFIRQCRWAPERTLAEPLLTILHVAFVFVPLGFVLTGLALLLDDGGLRTAGVHAWTSGAIGTMTLAVMARATRGHAGQSLHAPASNVLVIFIPIVAAALARLAAAIVPDYTLVLLPLAGVLWITAFLGFAVLYGPMLLRKRIG</sequence>
<dbReference type="OrthoDB" id="9770040at2"/>
<dbReference type="RefSeq" id="WP_147181425.1">
    <property type="nucleotide sequence ID" value="NZ_BJZP01000020.1"/>
</dbReference>
<feature type="transmembrane region" description="Helical" evidence="1">
    <location>
        <begin position="311"/>
        <end position="329"/>
    </location>
</feature>
<feature type="transmembrane region" description="Helical" evidence="1">
    <location>
        <begin position="114"/>
        <end position="135"/>
    </location>
</feature>
<accession>A0A512HM13</accession>
<dbReference type="InterPro" id="IPR010266">
    <property type="entry name" value="NnrS"/>
</dbReference>
<protein>
    <submittedName>
        <fullName evidence="2">Short-chain dehydrogenase</fullName>
    </submittedName>
</protein>
<feature type="transmembrane region" description="Helical" evidence="1">
    <location>
        <begin position="370"/>
        <end position="390"/>
    </location>
</feature>
<reference evidence="2 3" key="1">
    <citation type="submission" date="2019-07" db="EMBL/GenBank/DDBJ databases">
        <title>Whole genome shotgun sequence of Rhizobium naphthalenivorans NBRC 107585.</title>
        <authorList>
            <person name="Hosoyama A."/>
            <person name="Uohara A."/>
            <person name="Ohji S."/>
            <person name="Ichikawa N."/>
        </authorList>
    </citation>
    <scope>NUCLEOTIDE SEQUENCE [LARGE SCALE GENOMIC DNA]</scope>
    <source>
        <strain evidence="2 3">NBRC 107585</strain>
    </source>
</reference>
<dbReference type="AlphaFoldDB" id="A0A512HM13"/>
<keyword evidence="3" id="KW-1185">Reference proteome</keyword>
<keyword evidence="1" id="KW-0472">Membrane</keyword>
<dbReference type="Proteomes" id="UP000321717">
    <property type="component" value="Unassembled WGS sequence"/>
</dbReference>
<dbReference type="EMBL" id="BJZP01000020">
    <property type="protein sequence ID" value="GEO86485.1"/>
    <property type="molecule type" value="Genomic_DNA"/>
</dbReference>
<evidence type="ECO:0000256" key="1">
    <source>
        <dbReference type="SAM" id="Phobius"/>
    </source>
</evidence>
<keyword evidence="1" id="KW-1133">Transmembrane helix</keyword>
<proteinExistence type="predicted"/>
<name>A0A512HM13_9HYPH</name>
<feature type="transmembrane region" description="Helical" evidence="1">
    <location>
        <begin position="147"/>
        <end position="167"/>
    </location>
</feature>
<organism evidence="2 3">
    <name type="scientific">Ciceribacter naphthalenivorans</name>
    <dbReference type="NCBI Taxonomy" id="1118451"/>
    <lineage>
        <taxon>Bacteria</taxon>
        <taxon>Pseudomonadati</taxon>
        <taxon>Pseudomonadota</taxon>
        <taxon>Alphaproteobacteria</taxon>
        <taxon>Hyphomicrobiales</taxon>
        <taxon>Rhizobiaceae</taxon>
        <taxon>Ciceribacter</taxon>
    </lineage>
</organism>
<keyword evidence="1" id="KW-0812">Transmembrane</keyword>
<feature type="transmembrane region" description="Helical" evidence="1">
    <location>
        <begin position="64"/>
        <end position="84"/>
    </location>
</feature>
<feature type="transmembrane region" description="Helical" evidence="1">
    <location>
        <begin position="216"/>
        <end position="237"/>
    </location>
</feature>
<evidence type="ECO:0000313" key="2">
    <source>
        <dbReference type="EMBL" id="GEO86485.1"/>
    </source>
</evidence>
<feature type="transmembrane region" description="Helical" evidence="1">
    <location>
        <begin position="91"/>
        <end position="108"/>
    </location>
</feature>
<feature type="transmembrane region" description="Helical" evidence="1">
    <location>
        <begin position="275"/>
        <end position="299"/>
    </location>
</feature>
<evidence type="ECO:0000313" key="3">
    <source>
        <dbReference type="Proteomes" id="UP000321717"/>
    </source>
</evidence>
<gene>
    <name evidence="2" type="ORF">RNA01_34170</name>
</gene>
<feature type="transmembrane region" description="Helical" evidence="1">
    <location>
        <begin position="179"/>
        <end position="204"/>
    </location>
</feature>
<dbReference type="Pfam" id="PF05940">
    <property type="entry name" value="NnrS"/>
    <property type="match status" value="1"/>
</dbReference>
<comment type="caution">
    <text evidence="2">The sequence shown here is derived from an EMBL/GenBank/DDBJ whole genome shotgun (WGS) entry which is preliminary data.</text>
</comment>
<feature type="transmembrane region" description="Helical" evidence="1">
    <location>
        <begin position="243"/>
        <end position="263"/>
    </location>
</feature>
<feature type="transmembrane region" description="Helical" evidence="1">
    <location>
        <begin position="341"/>
        <end position="364"/>
    </location>
</feature>
<feature type="transmembrane region" description="Helical" evidence="1">
    <location>
        <begin position="21"/>
        <end position="44"/>
    </location>
</feature>